<keyword evidence="1" id="KW-0472">Membrane</keyword>
<evidence type="ECO:0000313" key="3">
    <source>
        <dbReference type="Proteomes" id="UP001501285"/>
    </source>
</evidence>
<sequence length="48" mass="5223">MPARLIWDFRIAYLAELGLMRATLGVVFGLLATRKQVPTADPHGALTA</sequence>
<comment type="caution">
    <text evidence="2">The sequence shown here is derived from an EMBL/GenBank/DDBJ whole genome shotgun (WGS) entry which is preliminary data.</text>
</comment>
<keyword evidence="1" id="KW-0812">Transmembrane</keyword>
<dbReference type="RefSeq" id="WP_343989803.1">
    <property type="nucleotide sequence ID" value="NZ_BAAANB010000006.1"/>
</dbReference>
<keyword evidence="1" id="KW-1133">Transmembrane helix</keyword>
<gene>
    <name evidence="2" type="ORF">GCM10009740_16120</name>
</gene>
<protein>
    <submittedName>
        <fullName evidence="2">Uncharacterized protein</fullName>
    </submittedName>
</protein>
<dbReference type="Proteomes" id="UP001501285">
    <property type="component" value="Unassembled WGS sequence"/>
</dbReference>
<evidence type="ECO:0000256" key="1">
    <source>
        <dbReference type="SAM" id="Phobius"/>
    </source>
</evidence>
<name>A0ABP5FM62_9MICO</name>
<keyword evidence="3" id="KW-1185">Reference proteome</keyword>
<dbReference type="EMBL" id="BAAANB010000006">
    <property type="protein sequence ID" value="GAA2027199.1"/>
    <property type="molecule type" value="Genomic_DNA"/>
</dbReference>
<accession>A0ABP5FM62</accession>
<reference evidence="3" key="1">
    <citation type="journal article" date="2019" name="Int. J. Syst. Evol. Microbiol.">
        <title>The Global Catalogue of Microorganisms (GCM) 10K type strain sequencing project: providing services to taxonomists for standard genome sequencing and annotation.</title>
        <authorList>
            <consortium name="The Broad Institute Genomics Platform"/>
            <consortium name="The Broad Institute Genome Sequencing Center for Infectious Disease"/>
            <person name="Wu L."/>
            <person name="Ma J."/>
        </authorList>
    </citation>
    <scope>NUCLEOTIDE SEQUENCE [LARGE SCALE GENOMIC DNA]</scope>
    <source>
        <strain evidence="3">JCM 14283</strain>
    </source>
</reference>
<feature type="transmembrane region" description="Helical" evidence="1">
    <location>
        <begin position="12"/>
        <end position="32"/>
    </location>
</feature>
<organism evidence="2 3">
    <name type="scientific">Terrabacter terrae</name>
    <dbReference type="NCBI Taxonomy" id="318434"/>
    <lineage>
        <taxon>Bacteria</taxon>
        <taxon>Bacillati</taxon>
        <taxon>Actinomycetota</taxon>
        <taxon>Actinomycetes</taxon>
        <taxon>Micrococcales</taxon>
        <taxon>Intrasporangiaceae</taxon>
        <taxon>Terrabacter</taxon>
    </lineage>
</organism>
<proteinExistence type="predicted"/>
<evidence type="ECO:0000313" key="2">
    <source>
        <dbReference type="EMBL" id="GAA2027199.1"/>
    </source>
</evidence>